<keyword evidence="3" id="KW-0413">Isomerase</keyword>
<evidence type="ECO:0000313" key="4">
    <source>
        <dbReference type="Proteomes" id="UP001571476"/>
    </source>
</evidence>
<dbReference type="EMBL" id="JBGOSP010000009">
    <property type="protein sequence ID" value="MFA3838494.1"/>
    <property type="molecule type" value="Genomic_DNA"/>
</dbReference>
<dbReference type="InterPro" id="IPR017517">
    <property type="entry name" value="Maleyloyr_isom"/>
</dbReference>
<reference evidence="3 4" key="1">
    <citation type="submission" date="2024-08" db="EMBL/GenBank/DDBJ databases">
        <title>Genome sequence of Streptomyces aureus CACIA-1.46HGO.</title>
        <authorList>
            <person name="Evangelista-Martinez Z."/>
        </authorList>
    </citation>
    <scope>NUCLEOTIDE SEQUENCE [LARGE SCALE GENOMIC DNA]</scope>
    <source>
        <strain evidence="3 4">CACIA-1.46HGO</strain>
    </source>
</reference>
<gene>
    <name evidence="3" type="ORF">ACEG43_20355</name>
</gene>
<dbReference type="InterPro" id="IPR010872">
    <property type="entry name" value="MDMPI_C-term_domain"/>
</dbReference>
<keyword evidence="4" id="KW-1185">Reference proteome</keyword>
<evidence type="ECO:0000259" key="2">
    <source>
        <dbReference type="Pfam" id="PF11716"/>
    </source>
</evidence>
<comment type="caution">
    <text evidence="3">The sequence shown here is derived from an EMBL/GenBank/DDBJ whole genome shotgun (WGS) entry which is preliminary data.</text>
</comment>
<dbReference type="RefSeq" id="WP_372563622.1">
    <property type="nucleotide sequence ID" value="NZ_JBGOSP010000009.1"/>
</dbReference>
<sequence>MTTETAASGQLTHDRYCDEVVAQTALLAGHLGGADLTATVPTCPDWTLRDLVVHLGGAHRWVEAIVRTGATEEIPDEKVPGFEGPGSDDPAELAAWLMEGAELTARTLHAAGPDTRVWAWSWQHTTGFWARRMTHETVIHRADAALTARAAYEVAPELAADAIDEWLQIVAHAQRSDPSDTAAELRGGGRSLHLHATDAPAELNAEWLVELGEDGFTWRRGHEKATVALRGPLTDVLLAFYRRAPLDGGRVEVLGERELLDFWLARATFG</sequence>
<protein>
    <submittedName>
        <fullName evidence="3">Maleylpyruvate isomerase family mycothiol-dependent enzyme</fullName>
    </submittedName>
</protein>
<dbReference type="InterPro" id="IPR024344">
    <property type="entry name" value="MDMPI_metal-binding"/>
</dbReference>
<dbReference type="SUPFAM" id="SSF109854">
    <property type="entry name" value="DinB/YfiT-like putative metalloenzymes"/>
    <property type="match status" value="1"/>
</dbReference>
<proteinExistence type="predicted"/>
<dbReference type="NCBIfam" id="TIGR03083">
    <property type="entry name" value="maleylpyruvate isomerase family mycothiol-dependent enzyme"/>
    <property type="match status" value="1"/>
</dbReference>
<accession>A0ABV4SJ59</accession>
<dbReference type="GO" id="GO:0016853">
    <property type="term" value="F:isomerase activity"/>
    <property type="evidence" value="ECO:0007669"/>
    <property type="project" value="UniProtKB-KW"/>
</dbReference>
<feature type="domain" description="Mycothiol-dependent maleylpyruvate isomerase metal-binding" evidence="2">
    <location>
        <begin position="19"/>
        <end position="145"/>
    </location>
</feature>
<dbReference type="PANTHER" id="PTHR40758:SF1">
    <property type="entry name" value="CONSERVED PROTEIN"/>
    <property type="match status" value="1"/>
</dbReference>
<evidence type="ECO:0000259" key="1">
    <source>
        <dbReference type="Pfam" id="PF07398"/>
    </source>
</evidence>
<dbReference type="Proteomes" id="UP001571476">
    <property type="component" value="Unassembled WGS sequence"/>
</dbReference>
<organism evidence="3 4">
    <name type="scientific">Streptomyces aureus</name>
    <dbReference type="NCBI Taxonomy" id="193461"/>
    <lineage>
        <taxon>Bacteria</taxon>
        <taxon>Bacillati</taxon>
        <taxon>Actinomycetota</taxon>
        <taxon>Actinomycetes</taxon>
        <taxon>Kitasatosporales</taxon>
        <taxon>Streptomycetaceae</taxon>
        <taxon>Streptomyces</taxon>
    </lineage>
</organism>
<name>A0ABV4SJ59_9ACTN</name>
<dbReference type="InterPro" id="IPR034660">
    <property type="entry name" value="DinB/YfiT-like"/>
</dbReference>
<dbReference type="PANTHER" id="PTHR40758">
    <property type="entry name" value="CONSERVED PROTEIN"/>
    <property type="match status" value="1"/>
</dbReference>
<evidence type="ECO:0000313" key="3">
    <source>
        <dbReference type="EMBL" id="MFA3838494.1"/>
    </source>
</evidence>
<dbReference type="Pfam" id="PF11716">
    <property type="entry name" value="MDMPI_N"/>
    <property type="match status" value="1"/>
</dbReference>
<feature type="domain" description="MDMPI C-terminal" evidence="1">
    <location>
        <begin position="157"/>
        <end position="261"/>
    </location>
</feature>
<dbReference type="Pfam" id="PF07398">
    <property type="entry name" value="MDMPI_C"/>
    <property type="match status" value="1"/>
</dbReference>